<proteinExistence type="predicted"/>
<organism evidence="1 2">
    <name type="scientific">Azospirillum endophyticum</name>
    <dbReference type="NCBI Taxonomy" id="2800326"/>
    <lineage>
        <taxon>Bacteria</taxon>
        <taxon>Pseudomonadati</taxon>
        <taxon>Pseudomonadota</taxon>
        <taxon>Alphaproteobacteria</taxon>
        <taxon>Rhodospirillales</taxon>
        <taxon>Azospirillaceae</taxon>
        <taxon>Azospirillum</taxon>
    </lineage>
</organism>
<evidence type="ECO:0000313" key="1">
    <source>
        <dbReference type="EMBL" id="MBK1839070.1"/>
    </source>
</evidence>
<accession>A0ABS1F6J7</accession>
<gene>
    <name evidence="1" type="ORF">JHL17_16785</name>
</gene>
<dbReference type="RefSeq" id="WP_200194765.1">
    <property type="nucleotide sequence ID" value="NZ_JAENHM010000051.1"/>
</dbReference>
<comment type="caution">
    <text evidence="1">The sequence shown here is derived from an EMBL/GenBank/DDBJ whole genome shotgun (WGS) entry which is preliminary data.</text>
</comment>
<dbReference type="EMBL" id="JAENHM010000051">
    <property type="protein sequence ID" value="MBK1839070.1"/>
    <property type="molecule type" value="Genomic_DNA"/>
</dbReference>
<name>A0ABS1F6J7_9PROT</name>
<sequence length="132" mass="14387">MPSDALEPPLDMAATRPILKRIANEWTVPILGVPCPQPPARFNDLKRRLDGVTRKALPDVAAEPRVAPVAGWSGGTSRAIAFEIGATPIRFECPSLLAGWRIHTTQSNIKPLKSKELSVIPAKDFVKKSVTR</sequence>
<dbReference type="Proteomes" id="UP000652760">
    <property type="component" value="Unassembled WGS sequence"/>
</dbReference>
<keyword evidence="2" id="KW-1185">Reference proteome</keyword>
<evidence type="ECO:0000313" key="2">
    <source>
        <dbReference type="Proteomes" id="UP000652760"/>
    </source>
</evidence>
<reference evidence="2" key="1">
    <citation type="submission" date="2021-01" db="EMBL/GenBank/DDBJ databases">
        <title>Genome public.</title>
        <authorList>
            <person name="Liu C."/>
            <person name="Sun Q."/>
        </authorList>
    </citation>
    <scope>NUCLEOTIDE SEQUENCE [LARGE SCALE GENOMIC DNA]</scope>
    <source>
        <strain evidence="2">YIM B02556</strain>
    </source>
</reference>
<protein>
    <submittedName>
        <fullName evidence="1">Uncharacterized protein</fullName>
    </submittedName>
</protein>